<dbReference type="AlphaFoldDB" id="T1IM45"/>
<dbReference type="Pfam" id="PF04802">
    <property type="entry name" value="PP4R3"/>
    <property type="match status" value="1"/>
</dbReference>
<dbReference type="PANTHER" id="PTHR23318">
    <property type="entry name" value="ATP SYNTHASE GAMMA-RELATED"/>
    <property type="match status" value="1"/>
</dbReference>
<dbReference type="EMBL" id="JH430967">
    <property type="status" value="NOT_ANNOTATED_CDS"/>
    <property type="molecule type" value="Genomic_DNA"/>
</dbReference>
<reference evidence="6" key="1">
    <citation type="submission" date="2011-05" db="EMBL/GenBank/DDBJ databases">
        <authorList>
            <person name="Richards S.R."/>
            <person name="Qu J."/>
            <person name="Jiang H."/>
            <person name="Jhangiani S.N."/>
            <person name="Agravi P."/>
            <person name="Goodspeed R."/>
            <person name="Gross S."/>
            <person name="Mandapat C."/>
            <person name="Jackson L."/>
            <person name="Mathew T."/>
            <person name="Pu L."/>
            <person name="Thornton R."/>
            <person name="Saada N."/>
            <person name="Wilczek-Boney K.B."/>
            <person name="Lee S."/>
            <person name="Kovar C."/>
            <person name="Wu Y."/>
            <person name="Scherer S.E."/>
            <person name="Worley K.C."/>
            <person name="Muzny D.M."/>
            <person name="Gibbs R."/>
        </authorList>
    </citation>
    <scope>NUCLEOTIDE SEQUENCE</scope>
    <source>
        <strain evidence="6">Brora</strain>
    </source>
</reference>
<comment type="subcellular location">
    <subcellularLocation>
        <location evidence="1">Nucleus</location>
    </subcellularLocation>
</comment>
<dbReference type="InterPro" id="IPR016024">
    <property type="entry name" value="ARM-type_fold"/>
</dbReference>
<dbReference type="eggNOG" id="KOG2175">
    <property type="taxonomic scope" value="Eukaryota"/>
</dbReference>
<keyword evidence="6" id="KW-1185">Reference proteome</keyword>
<protein>
    <recommendedName>
        <fullName evidence="4">Serine/threonine-protein phosphatase 4 regulatory subunit 3-like central domain-containing protein</fullName>
    </recommendedName>
</protein>
<organism evidence="5 6">
    <name type="scientific">Strigamia maritima</name>
    <name type="common">European centipede</name>
    <name type="synonym">Geophilus maritimus</name>
    <dbReference type="NCBI Taxonomy" id="126957"/>
    <lineage>
        <taxon>Eukaryota</taxon>
        <taxon>Metazoa</taxon>
        <taxon>Ecdysozoa</taxon>
        <taxon>Arthropoda</taxon>
        <taxon>Myriapoda</taxon>
        <taxon>Chilopoda</taxon>
        <taxon>Pleurostigmophora</taxon>
        <taxon>Geophilomorpha</taxon>
        <taxon>Linotaeniidae</taxon>
        <taxon>Strigamia</taxon>
    </lineage>
</organism>
<accession>T1IM45</accession>
<dbReference type="GO" id="GO:0005654">
    <property type="term" value="C:nucleoplasm"/>
    <property type="evidence" value="ECO:0007669"/>
    <property type="project" value="TreeGrafter"/>
</dbReference>
<evidence type="ECO:0000259" key="4">
    <source>
        <dbReference type="Pfam" id="PF04802"/>
    </source>
</evidence>
<dbReference type="PANTHER" id="PTHR23318:SF0">
    <property type="entry name" value="SERINE_THREONINE-PROTEIN PHOSPHATASE 4 REGULATORY SUBUNIT 3"/>
    <property type="match status" value="1"/>
</dbReference>
<dbReference type="Proteomes" id="UP000014500">
    <property type="component" value="Unassembled WGS sequence"/>
</dbReference>
<feature type="domain" description="Serine/threonine-protein phosphatase 4 regulatory subunit 3-like central" evidence="4">
    <location>
        <begin position="3"/>
        <end position="419"/>
    </location>
</feature>
<dbReference type="OMA" id="DTSEEWY"/>
<evidence type="ECO:0000313" key="5">
    <source>
        <dbReference type="EnsemblMetazoa" id="SMAR002039-PA"/>
    </source>
</evidence>
<sequence length="525" mass="61351">MFCDDDTIFDVVGCLEYNQKAKLEYKTHRNYLKNMSNFKEVIPISNPDLLSKIHQTYRMQYILDVVLPTPSITEKDMFSSLSSFIVFNKYDIIKIIQREDFLIPLFTQMKDESIGDEKLRDSIRFLKEYCTFSKSLSPETRHGFFKNLSVLGILEVLEITLGMDNQVIKSNSIDILSDIVEYSPSIVQEFILKQVDSSVDDDQLLINIMIEQMIYDADPESGRAVILMGLLKLLIDPGNMSCQSKFLNMFYQHSMHFLLAPVSANTTGANPSSEDNQTVQLIEWVLELLTFCVLHHRHHIRCYILRKDVLGRVLVLMKSKHKFLVLDALRFMRKIVGLKDDFYYRYMITGNLFLPVVDAFQRNNGRNNLLDSAIIEMFEFIKCQDIKLLCSHLVENFGECFDNVGYVKTFRELKTRYYQHKSKTLSVAGPSIVHQRYRREPREMDKEEETWFSHDDDSDDDMFGTSLQPVVNKYPITLLSRKIELVNFSSSKRTRRKIELVDYDDDDSDEEKDDFSPSKRTRFSK</sequence>
<evidence type="ECO:0000313" key="6">
    <source>
        <dbReference type="Proteomes" id="UP000014500"/>
    </source>
</evidence>
<evidence type="ECO:0000256" key="2">
    <source>
        <dbReference type="ARBA" id="ARBA00023242"/>
    </source>
</evidence>
<dbReference type="GO" id="GO:0072542">
    <property type="term" value="F:protein phosphatase activator activity"/>
    <property type="evidence" value="ECO:0007669"/>
    <property type="project" value="TreeGrafter"/>
</dbReference>
<evidence type="ECO:0000256" key="3">
    <source>
        <dbReference type="SAM" id="MobiDB-lite"/>
    </source>
</evidence>
<dbReference type="HOGENOM" id="CLU_004909_3_2_1"/>
<dbReference type="GO" id="GO:0006974">
    <property type="term" value="P:DNA damage response"/>
    <property type="evidence" value="ECO:0007669"/>
    <property type="project" value="TreeGrafter"/>
</dbReference>
<dbReference type="SUPFAM" id="SSF48371">
    <property type="entry name" value="ARM repeat"/>
    <property type="match status" value="1"/>
</dbReference>
<dbReference type="PhylomeDB" id="T1IM45"/>
<reference evidence="5" key="2">
    <citation type="submission" date="2015-02" db="UniProtKB">
        <authorList>
            <consortium name="EnsemblMetazoa"/>
        </authorList>
    </citation>
    <scope>IDENTIFICATION</scope>
</reference>
<evidence type="ECO:0000256" key="1">
    <source>
        <dbReference type="ARBA" id="ARBA00004123"/>
    </source>
</evidence>
<keyword evidence="2" id="KW-0539">Nucleus</keyword>
<dbReference type="STRING" id="126957.T1IM45"/>
<dbReference type="GO" id="GO:0030289">
    <property type="term" value="C:protein phosphatase 4 complex"/>
    <property type="evidence" value="ECO:0007669"/>
    <property type="project" value="TreeGrafter"/>
</dbReference>
<proteinExistence type="predicted"/>
<feature type="region of interest" description="Disordered" evidence="3">
    <location>
        <begin position="499"/>
        <end position="525"/>
    </location>
</feature>
<dbReference type="EnsemblMetazoa" id="SMAR002039-RA">
    <property type="protein sequence ID" value="SMAR002039-PA"/>
    <property type="gene ID" value="SMAR002039"/>
</dbReference>
<name>T1IM45_STRMM</name>
<feature type="compositionally biased region" description="Acidic residues" evidence="3">
    <location>
        <begin position="501"/>
        <end position="513"/>
    </location>
</feature>
<dbReference type="InterPro" id="IPR051137">
    <property type="entry name" value="PP4R3-like"/>
</dbReference>
<dbReference type="InterPro" id="IPR006887">
    <property type="entry name" value="P4R3-like_central_dom"/>
</dbReference>